<dbReference type="Proteomes" id="UP001152795">
    <property type="component" value="Unassembled WGS sequence"/>
</dbReference>
<dbReference type="CDD" id="cd05236">
    <property type="entry name" value="FAR-N_SDR_e"/>
    <property type="match status" value="1"/>
</dbReference>
<dbReference type="InterPro" id="IPR026055">
    <property type="entry name" value="FAR"/>
</dbReference>
<dbReference type="InterPro" id="IPR013120">
    <property type="entry name" value="FAR_NAD-bd"/>
</dbReference>
<dbReference type="SUPFAM" id="SSF51735">
    <property type="entry name" value="NAD(P)-binding Rossmann-fold domains"/>
    <property type="match status" value="1"/>
</dbReference>
<dbReference type="GO" id="GO:0035336">
    <property type="term" value="P:long-chain fatty-acyl-CoA metabolic process"/>
    <property type="evidence" value="ECO:0007669"/>
    <property type="project" value="TreeGrafter"/>
</dbReference>
<dbReference type="GO" id="GO:0080019">
    <property type="term" value="F:alcohol-forming very long-chain fatty acyl-CoA reductase activity"/>
    <property type="evidence" value="ECO:0007669"/>
    <property type="project" value="InterPro"/>
</dbReference>
<evidence type="ECO:0000256" key="1">
    <source>
        <dbReference type="ARBA" id="ARBA00005928"/>
    </source>
</evidence>
<dbReference type="Pfam" id="PF07993">
    <property type="entry name" value="NAD_binding_4"/>
    <property type="match status" value="1"/>
</dbReference>
<keyword evidence="3 4" id="KW-0443">Lipid metabolism</keyword>
<dbReference type="Gene3D" id="3.40.50.720">
    <property type="entry name" value="NAD(P)-binding Rossmann-like Domain"/>
    <property type="match status" value="1"/>
</dbReference>
<evidence type="ECO:0000313" key="6">
    <source>
        <dbReference type="Proteomes" id="UP001152795"/>
    </source>
</evidence>
<reference evidence="5" key="1">
    <citation type="submission" date="2020-04" db="EMBL/GenBank/DDBJ databases">
        <authorList>
            <person name="Alioto T."/>
            <person name="Alioto T."/>
            <person name="Gomez Garrido J."/>
        </authorList>
    </citation>
    <scope>NUCLEOTIDE SEQUENCE</scope>
    <source>
        <strain evidence="5">A484AB</strain>
    </source>
</reference>
<comment type="caution">
    <text evidence="5">The sequence shown here is derived from an EMBL/GenBank/DDBJ whole genome shotgun (WGS) entry which is preliminary data.</text>
</comment>
<accession>A0A6S7FPS1</accession>
<dbReference type="AlphaFoldDB" id="A0A6S7FPS1"/>
<dbReference type="CDD" id="cd09071">
    <property type="entry name" value="FAR_C"/>
    <property type="match status" value="1"/>
</dbReference>
<organism evidence="5 6">
    <name type="scientific">Paramuricea clavata</name>
    <name type="common">Red gorgonian</name>
    <name type="synonym">Violescent sea-whip</name>
    <dbReference type="NCBI Taxonomy" id="317549"/>
    <lineage>
        <taxon>Eukaryota</taxon>
        <taxon>Metazoa</taxon>
        <taxon>Cnidaria</taxon>
        <taxon>Anthozoa</taxon>
        <taxon>Octocorallia</taxon>
        <taxon>Malacalcyonacea</taxon>
        <taxon>Plexauridae</taxon>
        <taxon>Paramuricea</taxon>
    </lineage>
</organism>
<dbReference type="InterPro" id="IPR033640">
    <property type="entry name" value="FAR_C"/>
</dbReference>
<keyword evidence="2 4" id="KW-0444">Lipid biosynthesis</keyword>
<dbReference type="EC" id="1.2.1.84" evidence="4"/>
<evidence type="ECO:0000256" key="4">
    <source>
        <dbReference type="RuleBase" id="RU363097"/>
    </source>
</evidence>
<dbReference type="InterPro" id="IPR036291">
    <property type="entry name" value="NAD(P)-bd_dom_sf"/>
</dbReference>
<dbReference type="GO" id="GO:0102965">
    <property type="term" value="F:alcohol-forming long-chain fatty acyl-CoA reductase activity"/>
    <property type="evidence" value="ECO:0007669"/>
    <property type="project" value="UniProtKB-EC"/>
</dbReference>
<keyword evidence="4" id="KW-0560">Oxidoreductase</keyword>
<keyword evidence="4" id="KW-0521">NADP</keyword>
<comment type="function">
    <text evidence="4">Catalyzes the reduction of fatty acyl-CoA to fatty alcohols.</text>
</comment>
<dbReference type="EMBL" id="CACRXK020000405">
    <property type="protein sequence ID" value="CAB3981578.1"/>
    <property type="molecule type" value="Genomic_DNA"/>
</dbReference>
<dbReference type="GO" id="GO:0005777">
    <property type="term" value="C:peroxisome"/>
    <property type="evidence" value="ECO:0007669"/>
    <property type="project" value="TreeGrafter"/>
</dbReference>
<evidence type="ECO:0000256" key="3">
    <source>
        <dbReference type="ARBA" id="ARBA00023098"/>
    </source>
</evidence>
<dbReference type="PANTHER" id="PTHR11011:SF45">
    <property type="entry name" value="FATTY ACYL-COA REDUCTASE CG8306-RELATED"/>
    <property type="match status" value="1"/>
</dbReference>
<dbReference type="PANTHER" id="PTHR11011">
    <property type="entry name" value="MALE STERILITY PROTEIN 2-RELATED"/>
    <property type="match status" value="1"/>
</dbReference>
<evidence type="ECO:0000313" key="5">
    <source>
        <dbReference type="EMBL" id="CAB3981578.1"/>
    </source>
</evidence>
<sequence length="321" mass="36920">AFVHVSTAYSNCDRDVIEEKFYPPSIDVKNVLEIANWMNDQMMRDVTPALLEKRPNTYTFTKSLAESLLFKHGHDLPIAVFRPSIVGASLREPMPGWIDNFNGPSGLLVAAGKGVLRSMIGDVNAVSDIVPVDIAVNMLVAVGWYAGTKRSQSIPIFHCATGTINPVTWGDLCKIVSPYLWEYPFERVFRRPNFAFEAKELAFTYWTYISHRIPAWIADIMAKFVGKQPIMQRNYVKLEKAMSTLQYFTKRGWTFKPDNYNMLLSELQGRDLQEFSFDVRRIEWDSYFRDFVIGVKKYLLKEDPSDLTAAKRRFKRSVLLD</sequence>
<dbReference type="OrthoDB" id="429813at2759"/>
<comment type="similarity">
    <text evidence="1 4">Belongs to the fatty acyl-CoA reductase family.</text>
</comment>
<dbReference type="Pfam" id="PF03015">
    <property type="entry name" value="Sterile"/>
    <property type="match status" value="1"/>
</dbReference>
<name>A0A6S7FPS1_PARCT</name>
<gene>
    <name evidence="5" type="ORF">PACLA_8A021989</name>
</gene>
<evidence type="ECO:0000256" key="2">
    <source>
        <dbReference type="ARBA" id="ARBA00022516"/>
    </source>
</evidence>
<feature type="non-terminal residue" evidence="5">
    <location>
        <position position="1"/>
    </location>
</feature>
<comment type="catalytic activity">
    <reaction evidence="4">
        <text>a long-chain fatty acyl-CoA + 2 NADPH + 2 H(+) = a long-chain primary fatty alcohol + 2 NADP(+) + CoA</text>
        <dbReference type="Rhea" id="RHEA:52716"/>
        <dbReference type="ChEBI" id="CHEBI:15378"/>
        <dbReference type="ChEBI" id="CHEBI:57287"/>
        <dbReference type="ChEBI" id="CHEBI:57783"/>
        <dbReference type="ChEBI" id="CHEBI:58349"/>
        <dbReference type="ChEBI" id="CHEBI:77396"/>
        <dbReference type="ChEBI" id="CHEBI:83139"/>
        <dbReference type="EC" id="1.2.1.84"/>
    </reaction>
</comment>
<keyword evidence="6" id="KW-1185">Reference proteome</keyword>
<proteinExistence type="inferred from homology"/>
<protein>
    <recommendedName>
        <fullName evidence="4">Fatty acyl-CoA reductase</fullName>
        <ecNumber evidence="4">1.2.1.84</ecNumber>
    </recommendedName>
</protein>